<protein>
    <submittedName>
        <fullName evidence="2">Uncharacterized protein</fullName>
    </submittedName>
</protein>
<sequence length="465" mass="52497">MSSGCSWLLRRVEIKTLALNLDLMLRTAMIMEGLPGCDGPPDLFDGIHKLITYGSASLTILDEGRPLGANAKDVRDKLLEEAYQRISQLGGGPLPNDPSIISANRTRKTHKDAETISRISKLPIESKLHINFNKQMRNASRRERVFKGNDNVSDVLSYLSIPEEEYDKMLKDQDYFDKVKAWLSAHTISWLVDKRKSLRSRTREGDDTSVKASSTQPTKCFRANDDLNEIPTSPPNVFFDQAFLDLGLYGYHIPLALFTNKNIEFLNNNSIFFHHMKISHIEGKPQISDLADVIKKVGSREGGPTQDLAMEHFEWLEATANFFVYQSLLYAEGNTSVSLRIKLFDLWKDIELELRQKHQSKKTHFDLFDYRTEWSCVKSRLDSLKASSSSNSSQPQSNRCSHIPNFRSTKIAAHDTPPTTSSNSFPLGNKEKASREPCCIICGGVGHTFFAHSDSTHGPAKWALR</sequence>
<dbReference type="Proteomes" id="UP001150217">
    <property type="component" value="Unassembled WGS sequence"/>
</dbReference>
<evidence type="ECO:0000256" key="1">
    <source>
        <dbReference type="SAM" id="MobiDB-lite"/>
    </source>
</evidence>
<name>A0ABQ8VJF9_9AGAR</name>
<gene>
    <name evidence="2" type="ORF">C8R41DRAFT_902802</name>
</gene>
<keyword evidence="3" id="KW-1185">Reference proteome</keyword>
<feature type="compositionally biased region" description="Polar residues" evidence="1">
    <location>
        <begin position="417"/>
        <end position="426"/>
    </location>
</feature>
<reference evidence="2" key="1">
    <citation type="submission" date="2022-08" db="EMBL/GenBank/DDBJ databases">
        <title>A Global Phylogenomic Analysis of the Shiitake Genus Lentinula.</title>
        <authorList>
            <consortium name="DOE Joint Genome Institute"/>
            <person name="Sierra-Patev S."/>
            <person name="Min B."/>
            <person name="Naranjo-Ortiz M."/>
            <person name="Looney B."/>
            <person name="Konkel Z."/>
            <person name="Slot J.C."/>
            <person name="Sakamoto Y."/>
            <person name="Steenwyk J.L."/>
            <person name="Rokas A."/>
            <person name="Carro J."/>
            <person name="Camarero S."/>
            <person name="Ferreira P."/>
            <person name="Molpeceres G."/>
            <person name="Ruiz-Duenas F.J."/>
            <person name="Serrano A."/>
            <person name="Henrissat B."/>
            <person name="Drula E."/>
            <person name="Hughes K.W."/>
            <person name="Mata J.L."/>
            <person name="Ishikawa N.K."/>
            <person name="Vargas-Isla R."/>
            <person name="Ushijima S."/>
            <person name="Smith C.A."/>
            <person name="Ahrendt S."/>
            <person name="Andreopoulos W."/>
            <person name="He G."/>
            <person name="Labutti K."/>
            <person name="Lipzen A."/>
            <person name="Ng V."/>
            <person name="Riley R."/>
            <person name="Sandor L."/>
            <person name="Barry K."/>
            <person name="Martinez A.T."/>
            <person name="Xiao Y."/>
            <person name="Gibbons J.G."/>
            <person name="Terashima K."/>
            <person name="Grigoriev I.V."/>
            <person name="Hibbett D.S."/>
        </authorList>
    </citation>
    <scope>NUCLEOTIDE SEQUENCE</scope>
    <source>
        <strain evidence="2">RHP3577 ss4</strain>
    </source>
</reference>
<dbReference type="EMBL" id="JANVFT010000036">
    <property type="protein sequence ID" value="KAJ4493196.1"/>
    <property type="molecule type" value="Genomic_DNA"/>
</dbReference>
<feature type="region of interest" description="Disordered" evidence="1">
    <location>
        <begin position="411"/>
        <end position="431"/>
    </location>
</feature>
<organism evidence="2 3">
    <name type="scientific">Lentinula lateritia</name>
    <dbReference type="NCBI Taxonomy" id="40482"/>
    <lineage>
        <taxon>Eukaryota</taxon>
        <taxon>Fungi</taxon>
        <taxon>Dikarya</taxon>
        <taxon>Basidiomycota</taxon>
        <taxon>Agaricomycotina</taxon>
        <taxon>Agaricomycetes</taxon>
        <taxon>Agaricomycetidae</taxon>
        <taxon>Agaricales</taxon>
        <taxon>Marasmiineae</taxon>
        <taxon>Omphalotaceae</taxon>
        <taxon>Lentinula</taxon>
    </lineage>
</organism>
<evidence type="ECO:0000313" key="3">
    <source>
        <dbReference type="Proteomes" id="UP001150217"/>
    </source>
</evidence>
<comment type="caution">
    <text evidence="2">The sequence shown here is derived from an EMBL/GenBank/DDBJ whole genome shotgun (WGS) entry which is preliminary data.</text>
</comment>
<accession>A0ABQ8VJF9</accession>
<evidence type="ECO:0000313" key="2">
    <source>
        <dbReference type="EMBL" id="KAJ4493196.1"/>
    </source>
</evidence>
<proteinExistence type="predicted"/>